<name>A0A8T0XWX1_PANVG</name>
<dbReference type="Proteomes" id="UP000823388">
    <property type="component" value="Chromosome 1K"/>
</dbReference>
<sequence length="64" mass="7541">MEGRSRQLCRTSWRPTMAQHLPSSSSRALNFTVFCRARNRTERWCTSRTAFVLQHRSKSTLQLI</sequence>
<gene>
    <name evidence="1" type="ORF">PVAP13_1KG264630</name>
</gene>
<evidence type="ECO:0000313" key="1">
    <source>
        <dbReference type="EMBL" id="KAG2661653.1"/>
    </source>
</evidence>
<comment type="caution">
    <text evidence="1">The sequence shown here is derived from an EMBL/GenBank/DDBJ whole genome shotgun (WGS) entry which is preliminary data.</text>
</comment>
<dbReference type="EMBL" id="CM029037">
    <property type="protein sequence ID" value="KAG2661653.1"/>
    <property type="molecule type" value="Genomic_DNA"/>
</dbReference>
<keyword evidence="2" id="KW-1185">Reference proteome</keyword>
<reference evidence="1" key="1">
    <citation type="submission" date="2020-05" db="EMBL/GenBank/DDBJ databases">
        <title>WGS assembly of Panicum virgatum.</title>
        <authorList>
            <person name="Lovell J.T."/>
            <person name="Jenkins J."/>
            <person name="Shu S."/>
            <person name="Juenger T.E."/>
            <person name="Schmutz J."/>
        </authorList>
    </citation>
    <scope>NUCLEOTIDE SEQUENCE</scope>
    <source>
        <strain evidence="1">AP13</strain>
    </source>
</reference>
<proteinExistence type="predicted"/>
<evidence type="ECO:0000313" key="2">
    <source>
        <dbReference type="Proteomes" id="UP000823388"/>
    </source>
</evidence>
<accession>A0A8T0XWX1</accession>
<organism evidence="1 2">
    <name type="scientific">Panicum virgatum</name>
    <name type="common">Blackwell switchgrass</name>
    <dbReference type="NCBI Taxonomy" id="38727"/>
    <lineage>
        <taxon>Eukaryota</taxon>
        <taxon>Viridiplantae</taxon>
        <taxon>Streptophyta</taxon>
        <taxon>Embryophyta</taxon>
        <taxon>Tracheophyta</taxon>
        <taxon>Spermatophyta</taxon>
        <taxon>Magnoliopsida</taxon>
        <taxon>Liliopsida</taxon>
        <taxon>Poales</taxon>
        <taxon>Poaceae</taxon>
        <taxon>PACMAD clade</taxon>
        <taxon>Panicoideae</taxon>
        <taxon>Panicodae</taxon>
        <taxon>Paniceae</taxon>
        <taxon>Panicinae</taxon>
        <taxon>Panicum</taxon>
        <taxon>Panicum sect. Hiantes</taxon>
    </lineage>
</organism>
<dbReference type="AlphaFoldDB" id="A0A8T0XWX1"/>
<protein>
    <submittedName>
        <fullName evidence="1">Uncharacterized protein</fullName>
    </submittedName>
</protein>